<dbReference type="Pfam" id="PF03734">
    <property type="entry name" value="YkuD"/>
    <property type="match status" value="1"/>
</dbReference>
<proteinExistence type="predicted"/>
<dbReference type="InterPro" id="IPR005490">
    <property type="entry name" value="LD_TPept_cat_dom"/>
</dbReference>
<dbReference type="EMBL" id="AYYO01000008">
    <property type="protein sequence ID" value="KRM56199.1"/>
    <property type="molecule type" value="Genomic_DNA"/>
</dbReference>
<dbReference type="InterPro" id="IPR038054">
    <property type="entry name" value="LD_TPept-like_central_sf"/>
</dbReference>
<keyword evidence="7" id="KW-0812">Transmembrane</keyword>
<dbReference type="UniPathway" id="UPA00219"/>
<keyword evidence="2" id="KW-0808">Transferase</keyword>
<feature type="active site" description="Nucleophile" evidence="6">
    <location>
        <position position="445"/>
    </location>
</feature>
<protein>
    <submittedName>
        <fullName evidence="9">ErfK YbiS YcfS YnhG protein</fullName>
    </submittedName>
</protein>
<dbReference type="AlphaFoldDB" id="A0A0R1ZME1"/>
<dbReference type="InterPro" id="IPR022029">
    <property type="entry name" value="YoaR-like_PG-bd"/>
</dbReference>
<dbReference type="STRING" id="1291052.FC18_GL000175"/>
<dbReference type="Gene3D" id="3.10.20.800">
    <property type="match status" value="1"/>
</dbReference>
<dbReference type="Pfam" id="PF12229">
    <property type="entry name" value="PG_binding_4"/>
    <property type="match status" value="2"/>
</dbReference>
<evidence type="ECO:0000256" key="1">
    <source>
        <dbReference type="ARBA" id="ARBA00004752"/>
    </source>
</evidence>
<keyword evidence="4 6" id="KW-0573">Peptidoglycan synthesis</keyword>
<feature type="domain" description="L,D-TPase catalytic" evidence="8">
    <location>
        <begin position="344"/>
        <end position="469"/>
    </location>
</feature>
<dbReference type="InterPro" id="IPR038063">
    <property type="entry name" value="Transpep_catalytic_dom"/>
</dbReference>
<evidence type="ECO:0000256" key="7">
    <source>
        <dbReference type="SAM" id="Phobius"/>
    </source>
</evidence>
<keyword evidence="7" id="KW-0472">Membrane</keyword>
<dbReference type="Proteomes" id="UP000051679">
    <property type="component" value="Unassembled WGS sequence"/>
</dbReference>
<comment type="pathway">
    <text evidence="1 6">Cell wall biogenesis; peptidoglycan biosynthesis.</text>
</comment>
<reference evidence="9 10" key="1">
    <citation type="journal article" date="2015" name="Genome Announc.">
        <title>Expanding the biotechnology potential of lactobacilli through comparative genomics of 213 strains and associated genera.</title>
        <authorList>
            <person name="Sun Z."/>
            <person name="Harris H.M."/>
            <person name="McCann A."/>
            <person name="Guo C."/>
            <person name="Argimon S."/>
            <person name="Zhang W."/>
            <person name="Yang X."/>
            <person name="Jeffery I.B."/>
            <person name="Cooney J.C."/>
            <person name="Kagawa T.F."/>
            <person name="Liu W."/>
            <person name="Song Y."/>
            <person name="Salvetti E."/>
            <person name="Wrobel A."/>
            <person name="Rasinkangas P."/>
            <person name="Parkhill J."/>
            <person name="Rea M.C."/>
            <person name="O'Sullivan O."/>
            <person name="Ritari J."/>
            <person name="Douillard F.P."/>
            <person name="Paul Ross R."/>
            <person name="Yang R."/>
            <person name="Briner A.E."/>
            <person name="Felis G.E."/>
            <person name="de Vos W.M."/>
            <person name="Barrangou R."/>
            <person name="Klaenhammer T.R."/>
            <person name="Caufield P.W."/>
            <person name="Cui Y."/>
            <person name="Zhang H."/>
            <person name="O'Toole P.W."/>
        </authorList>
    </citation>
    <scope>NUCLEOTIDE SEQUENCE [LARGE SCALE GENOMIC DNA]</scope>
    <source>
        <strain evidence="9 10">DSM 20505</strain>
    </source>
</reference>
<dbReference type="CDD" id="cd16913">
    <property type="entry name" value="YkuD_like"/>
    <property type="match status" value="1"/>
</dbReference>
<sequence length="469" mass="50555">MAIMQEGVEKVQKKHWLAIAGTAAVIIVGGYIYGGVHYQGRYLPNTTVLGVNVSGKTTKQAESTLKSKFQQREYKLIDGSKTVATASSDDLGISHDFAKTATDVKNAQSAWSWPASLVGGERKVSASANIAVNAATLKNYAKSTAAQLNKNRTASTDASMKFVNGKLQVTKEVNGDKINADKLTKQLQSMVDSNRLSVKLASTYDKAKVTTKSATFKSKKQTLQNYSSISAKLTVAGHTDTVSPATLTSWLGYADGKITVSESGVRSFVSDFANKYNTISRSRKFKSTKEGTVTVPAGTYGWAVSEGTTSTNMINDIKKGKSFTLAATTNGSGYHADGSDIGNTYVEVDKKAQHEWYYKDGKLVMDSDVVTGNPNTNHATPTGVFFIWSKQKNATLRGNNADGSKYASKVAYWMPIDYTGVGLHDASWQPKFGGDWYLQHGSHGCVNNPPAFVAKLYNAVEVGTPVIVF</sequence>
<evidence type="ECO:0000256" key="4">
    <source>
        <dbReference type="ARBA" id="ARBA00022984"/>
    </source>
</evidence>
<comment type="caution">
    <text evidence="9">The sequence shown here is derived from an EMBL/GenBank/DDBJ whole genome shotgun (WGS) entry which is preliminary data.</text>
</comment>
<evidence type="ECO:0000259" key="8">
    <source>
        <dbReference type="PROSITE" id="PS52029"/>
    </source>
</evidence>
<name>A0A0R1ZME1_9LACO</name>
<gene>
    <name evidence="9" type="ORF">FC18_GL000175</name>
</gene>
<dbReference type="GO" id="GO:0008360">
    <property type="term" value="P:regulation of cell shape"/>
    <property type="evidence" value="ECO:0007669"/>
    <property type="project" value="UniProtKB-UniRule"/>
</dbReference>
<dbReference type="GO" id="GO:0016740">
    <property type="term" value="F:transferase activity"/>
    <property type="evidence" value="ECO:0007669"/>
    <property type="project" value="UniProtKB-KW"/>
</dbReference>
<dbReference type="PANTHER" id="PTHR30582">
    <property type="entry name" value="L,D-TRANSPEPTIDASE"/>
    <property type="match status" value="1"/>
</dbReference>
<keyword evidence="7" id="KW-1133">Transmembrane helix</keyword>
<dbReference type="GO" id="GO:0071555">
    <property type="term" value="P:cell wall organization"/>
    <property type="evidence" value="ECO:0007669"/>
    <property type="project" value="UniProtKB-UniRule"/>
</dbReference>
<evidence type="ECO:0000256" key="6">
    <source>
        <dbReference type="PROSITE-ProRule" id="PRU01373"/>
    </source>
</evidence>
<dbReference type="GO" id="GO:0071972">
    <property type="term" value="F:peptidoglycan L,D-transpeptidase activity"/>
    <property type="evidence" value="ECO:0007669"/>
    <property type="project" value="TreeGrafter"/>
</dbReference>
<dbReference type="PATRIC" id="fig|1291052.5.peg.182"/>
<dbReference type="InterPro" id="IPR050979">
    <property type="entry name" value="LD-transpeptidase"/>
</dbReference>
<feature type="active site" description="Proton donor/acceptor" evidence="6">
    <location>
        <position position="424"/>
    </location>
</feature>
<evidence type="ECO:0000256" key="3">
    <source>
        <dbReference type="ARBA" id="ARBA00022960"/>
    </source>
</evidence>
<dbReference type="GO" id="GO:0018104">
    <property type="term" value="P:peptidoglycan-protein cross-linking"/>
    <property type="evidence" value="ECO:0007669"/>
    <property type="project" value="TreeGrafter"/>
</dbReference>
<keyword evidence="10" id="KW-1185">Reference proteome</keyword>
<evidence type="ECO:0000313" key="9">
    <source>
        <dbReference type="EMBL" id="KRM56199.1"/>
    </source>
</evidence>
<evidence type="ECO:0000256" key="5">
    <source>
        <dbReference type="ARBA" id="ARBA00023316"/>
    </source>
</evidence>
<organism evidence="9 10">
    <name type="scientific">Lacticaseibacillus sharpeae JCM 1186 = DSM 20505</name>
    <dbReference type="NCBI Taxonomy" id="1291052"/>
    <lineage>
        <taxon>Bacteria</taxon>
        <taxon>Bacillati</taxon>
        <taxon>Bacillota</taxon>
        <taxon>Bacilli</taxon>
        <taxon>Lactobacillales</taxon>
        <taxon>Lactobacillaceae</taxon>
        <taxon>Lacticaseibacillus</taxon>
    </lineage>
</organism>
<dbReference type="SUPFAM" id="SSF141523">
    <property type="entry name" value="L,D-transpeptidase catalytic domain-like"/>
    <property type="match status" value="1"/>
</dbReference>
<dbReference type="PANTHER" id="PTHR30582:SF33">
    <property type="entry name" value="EXPORTED PROTEIN"/>
    <property type="match status" value="1"/>
</dbReference>
<keyword evidence="5 6" id="KW-0961">Cell wall biogenesis/degradation</keyword>
<evidence type="ECO:0000256" key="2">
    <source>
        <dbReference type="ARBA" id="ARBA00022679"/>
    </source>
</evidence>
<keyword evidence="3 6" id="KW-0133">Cell shape</keyword>
<feature type="transmembrane region" description="Helical" evidence="7">
    <location>
        <begin position="16"/>
        <end position="36"/>
    </location>
</feature>
<dbReference type="PROSITE" id="PS52029">
    <property type="entry name" value="LD_TPASE"/>
    <property type="match status" value="1"/>
</dbReference>
<dbReference type="SUPFAM" id="SSF143985">
    <property type="entry name" value="L,D-transpeptidase pre-catalytic domain-like"/>
    <property type="match status" value="1"/>
</dbReference>
<dbReference type="Gene3D" id="2.40.440.10">
    <property type="entry name" value="L,D-transpeptidase catalytic domain-like"/>
    <property type="match status" value="1"/>
</dbReference>
<dbReference type="GO" id="GO:0005576">
    <property type="term" value="C:extracellular region"/>
    <property type="evidence" value="ECO:0007669"/>
    <property type="project" value="TreeGrafter"/>
</dbReference>
<accession>A0A0R1ZME1</accession>
<evidence type="ECO:0000313" key="10">
    <source>
        <dbReference type="Proteomes" id="UP000051679"/>
    </source>
</evidence>